<proteinExistence type="predicted"/>
<protein>
    <submittedName>
        <fullName evidence="1">Uncharacterized protein</fullName>
    </submittedName>
</protein>
<keyword evidence="2" id="KW-1185">Reference proteome</keyword>
<dbReference type="AlphaFoldDB" id="G2GK15"/>
<feature type="non-terminal residue" evidence="1">
    <location>
        <position position="1"/>
    </location>
</feature>
<evidence type="ECO:0000313" key="1">
    <source>
        <dbReference type="EMBL" id="EGX56160.1"/>
    </source>
</evidence>
<reference evidence="1 2" key="1">
    <citation type="submission" date="2011-08" db="EMBL/GenBank/DDBJ databases">
        <authorList>
            <person name="Lin Y."/>
            <person name="Hao X."/>
            <person name="Johnstone L."/>
            <person name="Miller S.J."/>
            <person name="Wei G."/>
            <person name="Rensing C."/>
        </authorList>
    </citation>
    <scope>NUCLEOTIDE SEQUENCE [LARGE SCALE GENOMIC DNA]</scope>
    <source>
        <strain evidence="1 2">K42</strain>
    </source>
</reference>
<dbReference type="PATRIC" id="fig|700597.3.peg.5749"/>
<dbReference type="Proteomes" id="UP000004217">
    <property type="component" value="Unassembled WGS sequence"/>
</dbReference>
<name>G2GK15_9ACTN</name>
<gene>
    <name evidence="1" type="ORF">SZN_29290</name>
</gene>
<organism evidence="1 2">
    <name type="scientific">Streptomyces zinciresistens K42</name>
    <dbReference type="NCBI Taxonomy" id="700597"/>
    <lineage>
        <taxon>Bacteria</taxon>
        <taxon>Bacillati</taxon>
        <taxon>Actinomycetota</taxon>
        <taxon>Actinomycetes</taxon>
        <taxon>Kitasatosporales</taxon>
        <taxon>Streptomycetaceae</taxon>
        <taxon>Streptomyces</taxon>
    </lineage>
</organism>
<dbReference type="EMBL" id="AGBF01000163">
    <property type="protein sequence ID" value="EGX56160.1"/>
    <property type="molecule type" value="Genomic_DNA"/>
</dbReference>
<comment type="caution">
    <text evidence="1">The sequence shown here is derived from an EMBL/GenBank/DDBJ whole genome shotgun (WGS) entry which is preliminary data.</text>
</comment>
<accession>G2GK15</accession>
<evidence type="ECO:0000313" key="2">
    <source>
        <dbReference type="Proteomes" id="UP000004217"/>
    </source>
</evidence>
<sequence length="132" mass="13123">GVIAAGALLCARGSAAAADDVIATHRAAVGCEARTLLAEARRLLGTAATGAAPRAHLAALVTADTLARRARERAEQDVRLYGHPVADTGADLTGRGGAVLGGILLDGAAAQDTPAAFGGPRTRARRAVPPDA</sequence>